<dbReference type="Proteomes" id="UP001060085">
    <property type="component" value="Linkage Group LG02"/>
</dbReference>
<protein>
    <submittedName>
        <fullName evidence="1">Uncharacterized protein</fullName>
    </submittedName>
</protein>
<name>A0ACC0BSR0_CATRO</name>
<evidence type="ECO:0000313" key="1">
    <source>
        <dbReference type="EMBL" id="KAI5675712.1"/>
    </source>
</evidence>
<proteinExistence type="predicted"/>
<sequence length="134" mass="15222">MLLSFPVQLGPLLSSLLYRRLAHFKIVLGPLLGYLFSLMTKLLFPLLRSSLKLLWTSLRQLLQPSYLHPSSYLPRRDVFSTGAWPSREFNNPGTFPCHITLIKLVFPHLEKKSLAFVKPGDDGLRPSLIHLSLA</sequence>
<gene>
    <name evidence="1" type="ORF">M9H77_06662</name>
</gene>
<dbReference type="EMBL" id="CM044702">
    <property type="protein sequence ID" value="KAI5675712.1"/>
    <property type="molecule type" value="Genomic_DNA"/>
</dbReference>
<comment type="caution">
    <text evidence="1">The sequence shown here is derived from an EMBL/GenBank/DDBJ whole genome shotgun (WGS) entry which is preliminary data.</text>
</comment>
<accession>A0ACC0BSR0</accession>
<evidence type="ECO:0000313" key="2">
    <source>
        <dbReference type="Proteomes" id="UP001060085"/>
    </source>
</evidence>
<reference evidence="2" key="1">
    <citation type="journal article" date="2023" name="Nat. Plants">
        <title>Single-cell RNA sequencing provides a high-resolution roadmap for understanding the multicellular compartmentation of specialized metabolism.</title>
        <authorList>
            <person name="Sun S."/>
            <person name="Shen X."/>
            <person name="Li Y."/>
            <person name="Li Y."/>
            <person name="Wang S."/>
            <person name="Li R."/>
            <person name="Zhang H."/>
            <person name="Shen G."/>
            <person name="Guo B."/>
            <person name="Wei J."/>
            <person name="Xu J."/>
            <person name="St-Pierre B."/>
            <person name="Chen S."/>
            <person name="Sun C."/>
        </authorList>
    </citation>
    <scope>NUCLEOTIDE SEQUENCE [LARGE SCALE GENOMIC DNA]</scope>
</reference>
<organism evidence="1 2">
    <name type="scientific">Catharanthus roseus</name>
    <name type="common">Madagascar periwinkle</name>
    <name type="synonym">Vinca rosea</name>
    <dbReference type="NCBI Taxonomy" id="4058"/>
    <lineage>
        <taxon>Eukaryota</taxon>
        <taxon>Viridiplantae</taxon>
        <taxon>Streptophyta</taxon>
        <taxon>Embryophyta</taxon>
        <taxon>Tracheophyta</taxon>
        <taxon>Spermatophyta</taxon>
        <taxon>Magnoliopsida</taxon>
        <taxon>eudicotyledons</taxon>
        <taxon>Gunneridae</taxon>
        <taxon>Pentapetalae</taxon>
        <taxon>asterids</taxon>
        <taxon>lamiids</taxon>
        <taxon>Gentianales</taxon>
        <taxon>Apocynaceae</taxon>
        <taxon>Rauvolfioideae</taxon>
        <taxon>Vinceae</taxon>
        <taxon>Catharanthinae</taxon>
        <taxon>Catharanthus</taxon>
    </lineage>
</organism>
<keyword evidence="2" id="KW-1185">Reference proteome</keyword>